<keyword evidence="1" id="KW-0472">Membrane</keyword>
<sequence>MNAVPFDTLKLADRLQSGGFTPEQARTFSTALAEAAGTADLVTKPYLDDRLLVLEQRLIIHLGGMLVIAVGILLAAIRYLPVH</sequence>
<keyword evidence="1" id="KW-1133">Transmembrane helix</keyword>
<accession>A0A2S6NJW6</accession>
<dbReference type="EMBL" id="NHRY01000077">
    <property type="protein sequence ID" value="PPQ35169.1"/>
    <property type="molecule type" value="Genomic_DNA"/>
</dbReference>
<name>A0A2S6NJW6_RHOGL</name>
<dbReference type="OrthoDB" id="7307944at2"/>
<evidence type="ECO:0000313" key="3">
    <source>
        <dbReference type="Proteomes" id="UP000239724"/>
    </source>
</evidence>
<comment type="caution">
    <text evidence="2">The sequence shown here is derived from an EMBL/GenBank/DDBJ whole genome shotgun (WGS) entry which is preliminary data.</text>
</comment>
<dbReference type="Proteomes" id="UP000239724">
    <property type="component" value="Unassembled WGS sequence"/>
</dbReference>
<feature type="transmembrane region" description="Helical" evidence="1">
    <location>
        <begin position="58"/>
        <end position="80"/>
    </location>
</feature>
<gene>
    <name evidence="2" type="ORF">CCS01_08510</name>
</gene>
<dbReference type="AlphaFoldDB" id="A0A2S6NJW6"/>
<reference evidence="2 3" key="1">
    <citation type="journal article" date="2018" name="Arch. Microbiol.">
        <title>New insights into the metabolic potential of the phototrophic purple bacterium Rhodopila globiformis DSM 161(T) from its draft genome sequence and evidence for a vanadium-dependent nitrogenase.</title>
        <authorList>
            <person name="Imhoff J.F."/>
            <person name="Rahn T."/>
            <person name="Kunzel S."/>
            <person name="Neulinger S.C."/>
        </authorList>
    </citation>
    <scope>NUCLEOTIDE SEQUENCE [LARGE SCALE GENOMIC DNA]</scope>
    <source>
        <strain evidence="2 3">DSM 161</strain>
    </source>
</reference>
<protein>
    <recommendedName>
        <fullName evidence="4">DUF1640 domain-containing protein</fullName>
    </recommendedName>
</protein>
<evidence type="ECO:0000256" key="1">
    <source>
        <dbReference type="SAM" id="Phobius"/>
    </source>
</evidence>
<keyword evidence="3" id="KW-1185">Reference proteome</keyword>
<dbReference type="RefSeq" id="WP_104518426.1">
    <property type="nucleotide sequence ID" value="NZ_NHRY01000077.1"/>
</dbReference>
<keyword evidence="1" id="KW-0812">Transmembrane</keyword>
<organism evidence="2 3">
    <name type="scientific">Rhodopila globiformis</name>
    <name type="common">Rhodopseudomonas globiformis</name>
    <dbReference type="NCBI Taxonomy" id="1071"/>
    <lineage>
        <taxon>Bacteria</taxon>
        <taxon>Pseudomonadati</taxon>
        <taxon>Pseudomonadota</taxon>
        <taxon>Alphaproteobacteria</taxon>
        <taxon>Acetobacterales</taxon>
        <taxon>Acetobacteraceae</taxon>
        <taxon>Rhodopila</taxon>
    </lineage>
</organism>
<proteinExistence type="predicted"/>
<evidence type="ECO:0000313" key="2">
    <source>
        <dbReference type="EMBL" id="PPQ35169.1"/>
    </source>
</evidence>
<evidence type="ECO:0008006" key="4">
    <source>
        <dbReference type="Google" id="ProtNLM"/>
    </source>
</evidence>